<comment type="caution">
    <text evidence="1">The sequence shown here is derived from an EMBL/GenBank/DDBJ whole genome shotgun (WGS) entry which is preliminary data.</text>
</comment>
<dbReference type="Proteomes" id="UP001156666">
    <property type="component" value="Unassembled WGS sequence"/>
</dbReference>
<sequence length="64" mass="7048">MNILKGVFVLIVMFIFYLPVSANVGVCAEGLSQGKGTIHWDPINGEAEFCPHDDALVWCCYDPC</sequence>
<evidence type="ECO:0000313" key="1">
    <source>
        <dbReference type="EMBL" id="GLR17876.1"/>
    </source>
</evidence>
<protein>
    <submittedName>
        <fullName evidence="1">Uncharacterized protein</fullName>
    </submittedName>
</protein>
<dbReference type="AlphaFoldDB" id="A0AA37WDH1"/>
<keyword evidence="2" id="KW-1185">Reference proteome</keyword>
<dbReference type="RefSeq" id="WP_235291556.1">
    <property type="nucleotide sequence ID" value="NZ_BSOH01000014.1"/>
</dbReference>
<name>A0AA37WDH1_9BACT</name>
<accession>A0AA37WDH1</accession>
<dbReference type="EMBL" id="BSOH01000014">
    <property type="protein sequence ID" value="GLR17876.1"/>
    <property type="molecule type" value="Genomic_DNA"/>
</dbReference>
<organism evidence="1 2">
    <name type="scientific">Portibacter lacus</name>
    <dbReference type="NCBI Taxonomy" id="1099794"/>
    <lineage>
        <taxon>Bacteria</taxon>
        <taxon>Pseudomonadati</taxon>
        <taxon>Bacteroidota</taxon>
        <taxon>Saprospiria</taxon>
        <taxon>Saprospirales</taxon>
        <taxon>Haliscomenobacteraceae</taxon>
        <taxon>Portibacter</taxon>
    </lineage>
</organism>
<reference evidence="1" key="2">
    <citation type="submission" date="2023-01" db="EMBL/GenBank/DDBJ databases">
        <title>Draft genome sequence of Portibacter lacus strain NBRC 108769.</title>
        <authorList>
            <person name="Sun Q."/>
            <person name="Mori K."/>
        </authorList>
    </citation>
    <scope>NUCLEOTIDE SEQUENCE</scope>
    <source>
        <strain evidence="1">NBRC 108769</strain>
    </source>
</reference>
<reference evidence="1" key="1">
    <citation type="journal article" date="2014" name="Int. J. Syst. Evol. Microbiol.">
        <title>Complete genome sequence of Corynebacterium casei LMG S-19264T (=DSM 44701T), isolated from a smear-ripened cheese.</title>
        <authorList>
            <consortium name="US DOE Joint Genome Institute (JGI-PGF)"/>
            <person name="Walter F."/>
            <person name="Albersmeier A."/>
            <person name="Kalinowski J."/>
            <person name="Ruckert C."/>
        </authorList>
    </citation>
    <scope>NUCLEOTIDE SEQUENCE</scope>
    <source>
        <strain evidence="1">NBRC 108769</strain>
    </source>
</reference>
<evidence type="ECO:0000313" key="2">
    <source>
        <dbReference type="Proteomes" id="UP001156666"/>
    </source>
</evidence>
<proteinExistence type="predicted"/>
<gene>
    <name evidence="1" type="ORF">GCM10007940_24910</name>
</gene>